<dbReference type="InterPro" id="IPR002486">
    <property type="entry name" value="Col_cuticle_N"/>
</dbReference>
<evidence type="ECO:0000313" key="5">
    <source>
        <dbReference type="EMBL" id="VDM98776.1"/>
    </source>
</evidence>
<dbReference type="WBParaSite" id="TCLT_0000268401-mRNA-1">
    <property type="protein sequence ID" value="TCLT_0000268401-mRNA-1"/>
    <property type="gene ID" value="TCLT_0000268401"/>
</dbReference>
<gene>
    <name evidence="5" type="ORF">TCLT_LOCUS2685</name>
</gene>
<feature type="transmembrane region" description="Helical" evidence="3">
    <location>
        <begin position="7"/>
        <end position="30"/>
    </location>
</feature>
<evidence type="ECO:0000259" key="4">
    <source>
        <dbReference type="SMART" id="SM01088"/>
    </source>
</evidence>
<dbReference type="SMART" id="SM01088">
    <property type="entry name" value="Col_cuticle_N"/>
    <property type="match status" value="1"/>
</dbReference>
<proteinExistence type="predicted"/>
<evidence type="ECO:0000256" key="3">
    <source>
        <dbReference type="SAM" id="Phobius"/>
    </source>
</evidence>
<dbReference type="Pfam" id="PF01484">
    <property type="entry name" value="Col_cuticle_N"/>
    <property type="match status" value="1"/>
</dbReference>
<protein>
    <submittedName>
        <fullName evidence="7">Col_cuticle_N domain-containing protein</fullName>
    </submittedName>
</protein>
<dbReference type="OMA" id="TGKAGPQ"/>
<dbReference type="GO" id="GO:0042302">
    <property type="term" value="F:structural constituent of cuticle"/>
    <property type="evidence" value="ECO:0007669"/>
    <property type="project" value="InterPro"/>
</dbReference>
<feature type="domain" description="Nematode cuticle collagen N-terminal" evidence="4">
    <location>
        <begin position="7"/>
        <end position="59"/>
    </location>
</feature>
<evidence type="ECO:0000313" key="7">
    <source>
        <dbReference type="WBParaSite" id="TCLT_0000268401-mRNA-1"/>
    </source>
</evidence>
<feature type="region of interest" description="Disordered" evidence="2">
    <location>
        <begin position="135"/>
        <end position="163"/>
    </location>
</feature>
<evidence type="ECO:0000256" key="2">
    <source>
        <dbReference type="SAM" id="MobiDB-lite"/>
    </source>
</evidence>
<evidence type="ECO:0000313" key="6">
    <source>
        <dbReference type="Proteomes" id="UP000276776"/>
    </source>
</evidence>
<keyword evidence="3" id="KW-0812">Transmembrane</keyword>
<dbReference type="Proteomes" id="UP000276776">
    <property type="component" value="Unassembled WGS sequence"/>
</dbReference>
<dbReference type="AlphaFoldDB" id="A0A0N5CR34"/>
<keyword evidence="3" id="KW-1133">Transmembrane helix</keyword>
<dbReference type="EMBL" id="UYYF01000628">
    <property type="protein sequence ID" value="VDM98776.1"/>
    <property type="molecule type" value="Genomic_DNA"/>
</dbReference>
<dbReference type="PANTHER" id="PTHR24637">
    <property type="entry name" value="COLLAGEN"/>
    <property type="match status" value="1"/>
</dbReference>
<feature type="compositionally biased region" description="Basic and acidic residues" evidence="2">
    <location>
        <begin position="314"/>
        <end position="327"/>
    </location>
</feature>
<keyword evidence="3" id="KW-0472">Membrane</keyword>
<accession>A0A0N5CR34</accession>
<reference evidence="7" key="1">
    <citation type="submission" date="2017-02" db="UniProtKB">
        <authorList>
            <consortium name="WormBaseParasite"/>
        </authorList>
    </citation>
    <scope>IDENTIFICATION</scope>
</reference>
<keyword evidence="1" id="KW-0677">Repeat</keyword>
<dbReference type="OrthoDB" id="6380629at2759"/>
<feature type="region of interest" description="Disordered" evidence="2">
    <location>
        <begin position="184"/>
        <end position="331"/>
    </location>
</feature>
<feature type="compositionally biased region" description="Low complexity" evidence="2">
    <location>
        <begin position="209"/>
        <end position="222"/>
    </location>
</feature>
<dbReference type="STRING" id="103827.A0A0N5CR34"/>
<dbReference type="PROSITE" id="PS51257">
    <property type="entry name" value="PROKAR_LIPOPROTEIN"/>
    <property type="match status" value="1"/>
</dbReference>
<sequence length="350" mass="36539">MLVRVQLVTFTAASLSAFVLLACLLVMVHIKKDVQDAYKQLDIEMQHFKIITNGLWNDLILLGRNPLKFRSKRQYGESLQSTDQIKTDQFFKPLTNSLFPIVIGDHKGLSFPLDEPQFTDVCKCAKENACPAGPPGPPGLKGHAGLNGLSGVAGQPGKDAENISSLHRDEPCYFCPRGPPGIPGAVGKPGLRGIVGAKGRNGVPGRNGQPGSPGEPGLSGPAGKDGEVGHPGSKGSDMYHSVGRPGPKGATGLPGPAGPVGDKGTEGQTGKAGLPGSPGNIGEPGLPGFQGAIGSDGSEGRPGKDAEYCPCPPRRSDTKYHRNKDQKATPTTLLQFDDIYGKVVNEDSAN</sequence>
<keyword evidence="6" id="KW-1185">Reference proteome</keyword>
<evidence type="ECO:0000256" key="1">
    <source>
        <dbReference type="ARBA" id="ARBA00022737"/>
    </source>
</evidence>
<name>A0A0N5CR34_THECL</name>
<feature type="compositionally biased region" description="Basic and acidic residues" evidence="2">
    <location>
        <begin position="298"/>
        <end position="307"/>
    </location>
</feature>
<organism evidence="7">
    <name type="scientific">Thelazia callipaeda</name>
    <name type="common">Oriental eyeworm</name>
    <name type="synonym">Parasitic nematode</name>
    <dbReference type="NCBI Taxonomy" id="103827"/>
    <lineage>
        <taxon>Eukaryota</taxon>
        <taxon>Metazoa</taxon>
        <taxon>Ecdysozoa</taxon>
        <taxon>Nematoda</taxon>
        <taxon>Chromadorea</taxon>
        <taxon>Rhabditida</taxon>
        <taxon>Spirurina</taxon>
        <taxon>Spiruromorpha</taxon>
        <taxon>Thelazioidea</taxon>
        <taxon>Thelaziidae</taxon>
        <taxon>Thelazia</taxon>
    </lineage>
</organism>
<reference evidence="5 6" key="2">
    <citation type="submission" date="2018-11" db="EMBL/GenBank/DDBJ databases">
        <authorList>
            <consortium name="Pathogen Informatics"/>
        </authorList>
    </citation>
    <scope>NUCLEOTIDE SEQUENCE [LARGE SCALE GENOMIC DNA]</scope>
</reference>
<dbReference type="PANTHER" id="PTHR24637:SF282">
    <property type="entry name" value="CUTICLE COLLAGEN SQT-1"/>
    <property type="match status" value="1"/>
</dbReference>